<dbReference type="EMBL" id="LHXV01000033">
    <property type="protein sequence ID" value="KXB00979.1"/>
    <property type="molecule type" value="Genomic_DNA"/>
</dbReference>
<dbReference type="AlphaFoldDB" id="A0A133V3H0"/>
<sequence>MKQEIKIRILRALEQNGNGGLNISETVHEGETTRNTASEYLKKLEDRGLVKSQPRPPHKLYFITEKGEEEIQNVE</sequence>
<keyword evidence="4" id="KW-1185">Reference proteome</keyword>
<gene>
    <name evidence="3" type="ORF">AKJ41_03215</name>
</gene>
<evidence type="ECO:0000256" key="1">
    <source>
        <dbReference type="SAM" id="MobiDB-lite"/>
    </source>
</evidence>
<dbReference type="InterPro" id="IPR038723">
    <property type="entry name" value="ArnR1-like_HTH"/>
</dbReference>
<dbReference type="Pfam" id="PF14947">
    <property type="entry name" value="HTH_45"/>
    <property type="match status" value="1"/>
</dbReference>
<protein>
    <recommendedName>
        <fullName evidence="2">ArnR1-like winged helix-turn-helix domain-containing protein</fullName>
    </recommendedName>
</protein>
<evidence type="ECO:0000259" key="2">
    <source>
        <dbReference type="Pfam" id="PF14947"/>
    </source>
</evidence>
<evidence type="ECO:0000313" key="4">
    <source>
        <dbReference type="Proteomes" id="UP000070344"/>
    </source>
</evidence>
<evidence type="ECO:0000313" key="3">
    <source>
        <dbReference type="EMBL" id="KXB00979.1"/>
    </source>
</evidence>
<dbReference type="InterPro" id="IPR036388">
    <property type="entry name" value="WH-like_DNA-bd_sf"/>
</dbReference>
<comment type="caution">
    <text evidence="3">The sequence shown here is derived from an EMBL/GenBank/DDBJ whole genome shotgun (WGS) entry which is preliminary data.</text>
</comment>
<dbReference type="InterPro" id="IPR011991">
    <property type="entry name" value="ArsR-like_HTH"/>
</dbReference>
<name>A0A133V3H0_9EURY</name>
<accession>A0A133V3H0</accession>
<feature type="region of interest" description="Disordered" evidence="1">
    <location>
        <begin position="47"/>
        <end position="75"/>
    </location>
</feature>
<dbReference type="Proteomes" id="UP000070344">
    <property type="component" value="Unassembled WGS sequence"/>
</dbReference>
<dbReference type="CDD" id="cd00090">
    <property type="entry name" value="HTH_ARSR"/>
    <property type="match status" value="1"/>
</dbReference>
<dbReference type="SUPFAM" id="SSF46785">
    <property type="entry name" value="Winged helix' DNA-binding domain"/>
    <property type="match status" value="1"/>
</dbReference>
<organism evidence="3 4">
    <name type="scientific">candidate division MSBL1 archaeon SCGC-AAA259O05</name>
    <dbReference type="NCBI Taxonomy" id="1698271"/>
    <lineage>
        <taxon>Archaea</taxon>
        <taxon>Methanobacteriati</taxon>
        <taxon>Methanobacteriota</taxon>
        <taxon>candidate division MSBL1</taxon>
    </lineage>
</organism>
<reference evidence="3 4" key="1">
    <citation type="journal article" date="2016" name="Sci. Rep.">
        <title>Metabolic traits of an uncultured archaeal lineage -MSBL1- from brine pools of the Red Sea.</title>
        <authorList>
            <person name="Mwirichia R."/>
            <person name="Alam I."/>
            <person name="Rashid M."/>
            <person name="Vinu M."/>
            <person name="Ba-Alawi W."/>
            <person name="Anthony Kamau A."/>
            <person name="Kamanda Ngugi D."/>
            <person name="Goker M."/>
            <person name="Klenk H.P."/>
            <person name="Bajic V."/>
            <person name="Stingl U."/>
        </authorList>
    </citation>
    <scope>NUCLEOTIDE SEQUENCE [LARGE SCALE GENOMIC DNA]</scope>
    <source>
        <strain evidence="3">SCGC-AAA259O05</strain>
    </source>
</reference>
<feature type="domain" description="ArnR1-like winged helix-turn-helix" evidence="2">
    <location>
        <begin position="2"/>
        <end position="72"/>
    </location>
</feature>
<proteinExistence type="predicted"/>
<dbReference type="InterPro" id="IPR036390">
    <property type="entry name" value="WH_DNA-bd_sf"/>
</dbReference>
<dbReference type="Gene3D" id="1.10.10.10">
    <property type="entry name" value="Winged helix-like DNA-binding domain superfamily/Winged helix DNA-binding domain"/>
    <property type="match status" value="1"/>
</dbReference>